<gene>
    <name evidence="2" type="ORF">F53441_13001</name>
</gene>
<dbReference type="Proteomes" id="UP000605986">
    <property type="component" value="Unassembled WGS sequence"/>
</dbReference>
<protein>
    <submittedName>
        <fullName evidence="2">Uncharacterized protein</fullName>
    </submittedName>
</protein>
<evidence type="ECO:0000313" key="2">
    <source>
        <dbReference type="EMBL" id="KAF4437570.1"/>
    </source>
</evidence>
<dbReference type="EMBL" id="JAADJG010000753">
    <property type="protein sequence ID" value="KAF4437570.1"/>
    <property type="molecule type" value="Genomic_DNA"/>
</dbReference>
<sequence>MRDVIKEIKSHIWVGRGTELGPKGRKPREKFNYYRKWGFPIYRTYYGKESDEHWQTLLYSLRHQTKLAFGAYEDDEDTNQDDRRQIRDLFDLDVHDDPSQLDGLDVRGLREFCKAEQFKETQVIEIGNKKRRIRARPPEGRAMADYVYNFVLLADEAVLRDIARGESIVKAVSLLWRDGQSGWGWLRIPTGSLLDLWNFLILHNDRTEYCLHFDGPEEDLADYIWPAEDGTDFTCGYSEIRPWRHYSTQIDLENMYSSRRVHREGGSSPLCYESSSSPLFGDSD</sequence>
<feature type="compositionally biased region" description="Low complexity" evidence="1">
    <location>
        <begin position="267"/>
        <end position="284"/>
    </location>
</feature>
<organism evidence="2 3">
    <name type="scientific">Fusarium austroafricanum</name>
    <dbReference type="NCBI Taxonomy" id="2364996"/>
    <lineage>
        <taxon>Eukaryota</taxon>
        <taxon>Fungi</taxon>
        <taxon>Dikarya</taxon>
        <taxon>Ascomycota</taxon>
        <taxon>Pezizomycotina</taxon>
        <taxon>Sordariomycetes</taxon>
        <taxon>Hypocreomycetidae</taxon>
        <taxon>Hypocreales</taxon>
        <taxon>Nectriaceae</taxon>
        <taxon>Fusarium</taxon>
        <taxon>Fusarium concolor species complex</taxon>
    </lineage>
</organism>
<name>A0A8H4JSK8_9HYPO</name>
<keyword evidence="3" id="KW-1185">Reference proteome</keyword>
<dbReference type="AlphaFoldDB" id="A0A8H4JSK8"/>
<reference evidence="2" key="1">
    <citation type="submission" date="2020-01" db="EMBL/GenBank/DDBJ databases">
        <title>Identification and distribution of gene clusters putatively required for synthesis of sphingolipid metabolism inhibitors in phylogenetically diverse species of the filamentous fungus Fusarium.</title>
        <authorList>
            <person name="Kim H.-S."/>
            <person name="Busman M."/>
            <person name="Brown D.W."/>
            <person name="Divon H."/>
            <person name="Uhlig S."/>
            <person name="Proctor R.H."/>
        </authorList>
    </citation>
    <scope>NUCLEOTIDE SEQUENCE</scope>
    <source>
        <strain evidence="2">NRRL 53441</strain>
    </source>
</reference>
<evidence type="ECO:0000256" key="1">
    <source>
        <dbReference type="SAM" id="MobiDB-lite"/>
    </source>
</evidence>
<dbReference type="OrthoDB" id="6499973at2759"/>
<accession>A0A8H4JSK8</accession>
<evidence type="ECO:0000313" key="3">
    <source>
        <dbReference type="Proteomes" id="UP000605986"/>
    </source>
</evidence>
<proteinExistence type="predicted"/>
<comment type="caution">
    <text evidence="2">The sequence shown here is derived from an EMBL/GenBank/DDBJ whole genome shotgun (WGS) entry which is preliminary data.</text>
</comment>
<feature type="region of interest" description="Disordered" evidence="1">
    <location>
        <begin position="265"/>
        <end position="284"/>
    </location>
</feature>